<dbReference type="Proteomes" id="UP000294927">
    <property type="component" value="Unassembled WGS sequence"/>
</dbReference>
<sequence>MRELSLSDWSSAAKELRSAAFVSAAGVRHDGGTDRFLRKLESVPSVVVVSGECDASALALLATATLGFVTDDVAVSVDADTVLALGLTSSLPAAVGAVPARALLFGGTLDAAPLRDSGLARRGDPAAARVDSPGAALVVRSLRVAARSTAEQAREYDAELRQLS</sequence>
<evidence type="ECO:0000313" key="2">
    <source>
        <dbReference type="Proteomes" id="UP000294927"/>
    </source>
</evidence>
<gene>
    <name evidence="1" type="ORF">CLV71_101407</name>
</gene>
<comment type="caution">
    <text evidence="1">The sequence shown here is derived from an EMBL/GenBank/DDBJ whole genome shotgun (WGS) entry which is preliminary data.</text>
</comment>
<dbReference type="RefSeq" id="WP_166663880.1">
    <property type="nucleotide sequence ID" value="NZ_SOCP01000001.1"/>
</dbReference>
<name>A0A4R7W4B8_9PSEU</name>
<accession>A0A4R7W4B8</accession>
<organism evidence="1 2">
    <name type="scientific">Actinophytocola oryzae</name>
    <dbReference type="NCBI Taxonomy" id="502181"/>
    <lineage>
        <taxon>Bacteria</taxon>
        <taxon>Bacillati</taxon>
        <taxon>Actinomycetota</taxon>
        <taxon>Actinomycetes</taxon>
        <taxon>Pseudonocardiales</taxon>
        <taxon>Pseudonocardiaceae</taxon>
    </lineage>
</organism>
<keyword evidence="2" id="KW-1185">Reference proteome</keyword>
<dbReference type="AlphaFoldDB" id="A0A4R7W4B8"/>
<dbReference type="EMBL" id="SOCP01000001">
    <property type="protein sequence ID" value="TDV57536.1"/>
    <property type="molecule type" value="Genomic_DNA"/>
</dbReference>
<evidence type="ECO:0000313" key="1">
    <source>
        <dbReference type="EMBL" id="TDV57536.1"/>
    </source>
</evidence>
<protein>
    <submittedName>
        <fullName evidence="1">Uncharacterized protein</fullName>
    </submittedName>
</protein>
<proteinExistence type="predicted"/>
<reference evidence="1 2" key="1">
    <citation type="submission" date="2019-03" db="EMBL/GenBank/DDBJ databases">
        <title>Genomic Encyclopedia of Archaeal and Bacterial Type Strains, Phase II (KMG-II): from individual species to whole genera.</title>
        <authorList>
            <person name="Goeker M."/>
        </authorList>
    </citation>
    <scope>NUCLEOTIDE SEQUENCE [LARGE SCALE GENOMIC DNA]</scope>
    <source>
        <strain evidence="1 2">DSM 45499</strain>
    </source>
</reference>